<dbReference type="Pfam" id="PF23559">
    <property type="entry name" value="WHD_DRP"/>
    <property type="match status" value="1"/>
</dbReference>
<dbReference type="RefSeq" id="XP_016456324.1">
    <property type="nucleotide sequence ID" value="XM_016600838.1"/>
</dbReference>
<keyword evidence="3" id="KW-0677">Repeat</keyword>
<feature type="non-terminal residue" evidence="8">
    <location>
        <position position="1"/>
    </location>
</feature>
<protein>
    <submittedName>
        <fullName evidence="8">Late blight resistance protein homolog R1B-23</fullName>
    </submittedName>
</protein>
<dbReference type="GO" id="GO:0005524">
    <property type="term" value="F:ATP binding"/>
    <property type="evidence" value="ECO:0007669"/>
    <property type="project" value="UniProtKB-KW"/>
</dbReference>
<evidence type="ECO:0000313" key="8">
    <source>
        <dbReference type="RefSeq" id="XP_016456324.1"/>
    </source>
</evidence>
<organism evidence="7 8">
    <name type="scientific">Nicotiana tabacum</name>
    <name type="common">Common tobacco</name>
    <dbReference type="NCBI Taxonomy" id="4097"/>
    <lineage>
        <taxon>Eukaryota</taxon>
        <taxon>Viridiplantae</taxon>
        <taxon>Streptophyta</taxon>
        <taxon>Embryophyta</taxon>
        <taxon>Tracheophyta</taxon>
        <taxon>Spermatophyta</taxon>
        <taxon>Magnoliopsida</taxon>
        <taxon>eudicotyledons</taxon>
        <taxon>Gunneridae</taxon>
        <taxon>Pentapetalae</taxon>
        <taxon>asterids</taxon>
        <taxon>lamiids</taxon>
        <taxon>Solanales</taxon>
        <taxon>Solanaceae</taxon>
        <taxon>Nicotianoideae</taxon>
        <taxon>Nicotianeae</taxon>
        <taxon>Nicotiana</taxon>
    </lineage>
</organism>
<keyword evidence="5" id="KW-0611">Plant defense</keyword>
<dbReference type="InterPro" id="IPR058922">
    <property type="entry name" value="WHD_DRP"/>
</dbReference>
<evidence type="ECO:0000256" key="1">
    <source>
        <dbReference type="ARBA" id="ARBA00008894"/>
    </source>
</evidence>
<accession>A0A1S3YVZ9</accession>
<dbReference type="InterPro" id="IPR032675">
    <property type="entry name" value="LRR_dom_sf"/>
</dbReference>
<reference evidence="7" key="1">
    <citation type="journal article" date="2014" name="Nat. Commun.">
        <title>The tobacco genome sequence and its comparison with those of tomato and potato.</title>
        <authorList>
            <person name="Sierro N."/>
            <person name="Battey J.N."/>
            <person name="Ouadi S."/>
            <person name="Bakaher N."/>
            <person name="Bovet L."/>
            <person name="Willig A."/>
            <person name="Goepfert S."/>
            <person name="Peitsch M.C."/>
            <person name="Ivanov N.V."/>
        </authorList>
    </citation>
    <scope>NUCLEOTIDE SEQUENCE [LARGE SCALE GENOMIC DNA]</scope>
</reference>
<evidence type="ECO:0000256" key="6">
    <source>
        <dbReference type="ARBA" id="ARBA00022840"/>
    </source>
</evidence>
<dbReference type="GeneID" id="107780310"/>
<evidence type="ECO:0000256" key="4">
    <source>
        <dbReference type="ARBA" id="ARBA00022741"/>
    </source>
</evidence>
<dbReference type="PANTHER" id="PTHR23155:SF1228">
    <property type="entry name" value="NB-ARC DOMAIN CONTAINING PROTEIN, EXPRESSED"/>
    <property type="match status" value="1"/>
</dbReference>
<evidence type="ECO:0000256" key="5">
    <source>
        <dbReference type="ARBA" id="ARBA00022821"/>
    </source>
</evidence>
<dbReference type="GO" id="GO:0043531">
    <property type="term" value="F:ADP binding"/>
    <property type="evidence" value="ECO:0007669"/>
    <property type="project" value="InterPro"/>
</dbReference>
<dbReference type="PaxDb" id="4097-A0A1S3YVZ9"/>
<dbReference type="AlphaFoldDB" id="A0A1S3YVZ9"/>
<dbReference type="Gene3D" id="3.80.10.10">
    <property type="entry name" value="Ribonuclease Inhibitor"/>
    <property type="match status" value="1"/>
</dbReference>
<name>A0A1S3YVZ9_TOBAC</name>
<dbReference type="Pfam" id="PF00931">
    <property type="entry name" value="NB-ARC"/>
    <property type="match status" value="1"/>
</dbReference>
<dbReference type="PRINTS" id="PR00364">
    <property type="entry name" value="DISEASERSIST"/>
</dbReference>
<dbReference type="Gene3D" id="3.40.50.300">
    <property type="entry name" value="P-loop containing nucleotide triphosphate hydrolases"/>
    <property type="match status" value="1"/>
</dbReference>
<keyword evidence="6" id="KW-0067">ATP-binding</keyword>
<proteinExistence type="inferred from homology"/>
<evidence type="ECO:0000256" key="2">
    <source>
        <dbReference type="ARBA" id="ARBA00022614"/>
    </source>
</evidence>
<dbReference type="OrthoDB" id="1264229at2759"/>
<dbReference type="Gene3D" id="1.10.10.10">
    <property type="entry name" value="Winged helix-like DNA-binding domain superfamily/Winged helix DNA-binding domain"/>
    <property type="match status" value="1"/>
</dbReference>
<dbReference type="FunFam" id="1.10.10.10:FF:000322">
    <property type="entry name" value="Probable disease resistance protein At1g63360"/>
    <property type="match status" value="1"/>
</dbReference>
<sequence>CVAQNHQNKQPCTNFHSQSNERLEADRAINSKAIVKDSKPIDMEVVETSEKRSQAPADFPSINDEVVGFAKDAEYIMKKLTGRSKELDVISIFGMAGLGKTTLARKVYNNTSIINHFDVKAWCTVSQTYDMRTLLVDILEQATNKEWKINEDFDIGDKLQKTLKGRRYLIVLDDIWKVEAWEDLGLCFPKGEYGSRVMVTTRIEEVAKHLQYHSDPYSLRFLTLEESWELLQKRVFQGESCPLDLREAGLKIAEHCKGLPLVIVLIAGIIVKTEREASLWLEFANDLSSHVLGEQSMKVIQSSYEHLEDHLKPCLLYMGLFPEDHKIPMHDLLKLWMAEEFVVNVDTENMEEASRFCLNDLLKRSLVMVSRRRINGDIECCTLHDVVREFCLRKLTEEKFMQLTVPYNPYDQHLYPQESRLCIYIHDDLVNQLDHSEYMLDKIPMLESKYKKCVGECPRSLEFIAHPKFNTWNRSNPLPLLVKLRLVRVLNLMEVELPSSWATAVQSLTHLRYLKIFVEEFDFKWISHLQELQTLVVDSVQFLRTSPVVILKMMKLRHVNINRLTSVWEDNDRAIFEESSTTMLENLKTFLSCRIHLDEKNPRFWWRFPNLEELSLRIIADVPSCPLFPIPEVHVHLESLDLVVSPKGFWNSVGWESYFVLPSNLRHLCIKGCFLTEEMVSNIARLQKLESLRLEIGFPLGNVEHCWDVRNVEFPALKYLSLFAVRMAVWSASDTSFPMLEKLVLRTCYYFKEIPPSFVDIPTFRLIELFDCTDSIVVSAMNIKTEIEENTGCDTLQVLISNTPPTY</sequence>
<dbReference type="SUPFAM" id="SSF52058">
    <property type="entry name" value="L domain-like"/>
    <property type="match status" value="1"/>
</dbReference>
<dbReference type="SUPFAM" id="SSF52540">
    <property type="entry name" value="P-loop containing nucleoside triphosphate hydrolases"/>
    <property type="match status" value="1"/>
</dbReference>
<dbReference type="PANTHER" id="PTHR23155">
    <property type="entry name" value="DISEASE RESISTANCE PROTEIN RP"/>
    <property type="match status" value="1"/>
</dbReference>
<keyword evidence="7" id="KW-1185">Reference proteome</keyword>
<dbReference type="InterPro" id="IPR036388">
    <property type="entry name" value="WH-like_DNA-bd_sf"/>
</dbReference>
<dbReference type="FunFam" id="3.40.50.300:FF:001091">
    <property type="entry name" value="Probable disease resistance protein At1g61300"/>
    <property type="match status" value="1"/>
</dbReference>
<evidence type="ECO:0000256" key="3">
    <source>
        <dbReference type="ARBA" id="ARBA00022737"/>
    </source>
</evidence>
<dbReference type="GO" id="GO:0051607">
    <property type="term" value="P:defense response to virus"/>
    <property type="evidence" value="ECO:0007669"/>
    <property type="project" value="UniProtKB-ARBA"/>
</dbReference>
<reference evidence="8" key="2">
    <citation type="submission" date="2025-08" db="UniProtKB">
        <authorList>
            <consortium name="RefSeq"/>
        </authorList>
    </citation>
    <scope>IDENTIFICATION</scope>
</reference>
<keyword evidence="4" id="KW-0547">Nucleotide-binding</keyword>
<dbReference type="KEGG" id="nta:107780310"/>
<dbReference type="InterPro" id="IPR042197">
    <property type="entry name" value="Apaf_helical"/>
</dbReference>
<dbReference type="STRING" id="4097.A0A1S3YVZ9"/>
<dbReference type="Proteomes" id="UP000790787">
    <property type="component" value="Chromosome 8"/>
</dbReference>
<dbReference type="InterPro" id="IPR027417">
    <property type="entry name" value="P-loop_NTPase"/>
</dbReference>
<dbReference type="InterPro" id="IPR002182">
    <property type="entry name" value="NB-ARC"/>
</dbReference>
<dbReference type="Gene3D" id="1.10.8.430">
    <property type="entry name" value="Helical domain of apoptotic protease-activating factors"/>
    <property type="match status" value="1"/>
</dbReference>
<dbReference type="InterPro" id="IPR044974">
    <property type="entry name" value="Disease_R_plants"/>
</dbReference>
<gene>
    <name evidence="8" type="primary">LOC107780310</name>
</gene>
<keyword evidence="2" id="KW-0433">Leucine-rich repeat</keyword>
<evidence type="ECO:0000313" key="7">
    <source>
        <dbReference type="Proteomes" id="UP000790787"/>
    </source>
</evidence>
<comment type="similarity">
    <text evidence="1">Belongs to the disease resistance NB-LRR family.</text>
</comment>